<name>A0AAD1RY57_PELCU</name>
<feature type="region of interest" description="Disordered" evidence="1">
    <location>
        <begin position="1"/>
        <end position="136"/>
    </location>
</feature>
<evidence type="ECO:0000313" key="2">
    <source>
        <dbReference type="EMBL" id="CAH2283610.1"/>
    </source>
</evidence>
<dbReference type="Proteomes" id="UP001295444">
    <property type="component" value="Chromosome 04"/>
</dbReference>
<dbReference type="EMBL" id="OW240915">
    <property type="protein sequence ID" value="CAH2283610.1"/>
    <property type="molecule type" value="Genomic_DNA"/>
</dbReference>
<feature type="compositionally biased region" description="Basic and acidic residues" evidence="1">
    <location>
        <begin position="150"/>
        <end position="161"/>
    </location>
</feature>
<evidence type="ECO:0000256" key="1">
    <source>
        <dbReference type="SAM" id="MobiDB-lite"/>
    </source>
</evidence>
<keyword evidence="3" id="KW-1185">Reference proteome</keyword>
<evidence type="ECO:0000313" key="3">
    <source>
        <dbReference type="Proteomes" id="UP001295444"/>
    </source>
</evidence>
<reference evidence="2" key="1">
    <citation type="submission" date="2022-03" db="EMBL/GenBank/DDBJ databases">
        <authorList>
            <person name="Alioto T."/>
            <person name="Alioto T."/>
            <person name="Gomez Garrido J."/>
        </authorList>
    </citation>
    <scope>NUCLEOTIDE SEQUENCE</scope>
</reference>
<feature type="compositionally biased region" description="Basic and acidic residues" evidence="1">
    <location>
        <begin position="76"/>
        <end position="119"/>
    </location>
</feature>
<feature type="compositionally biased region" description="Basic and acidic residues" evidence="1">
    <location>
        <begin position="57"/>
        <end position="68"/>
    </location>
</feature>
<accession>A0AAD1RY57</accession>
<dbReference type="AlphaFoldDB" id="A0AAD1RY57"/>
<sequence length="193" mass="24326">MKPHYTPCKYGNKQRNLASPNRHREKAVYRENHRATYYPYGQREEDRKNRYTSRVLPHREKPKYEHYQNKWGDNGTYDRRNVEKYNDTYEYRRKREDYRPHNQDSTYNRERREYRKVRDGQPPLRQESPRKWNRYQVLEGQEPEQDFWRSRQIERHKREQGVDQVTYLKRRRDSSPEEGEEVKQSKKDRRERK</sequence>
<feature type="region of interest" description="Disordered" evidence="1">
    <location>
        <begin position="150"/>
        <end position="193"/>
    </location>
</feature>
<protein>
    <submittedName>
        <fullName evidence="2">Uncharacterized protein</fullName>
    </submittedName>
</protein>
<organism evidence="2 3">
    <name type="scientific">Pelobates cultripes</name>
    <name type="common">Western spadefoot toad</name>
    <dbReference type="NCBI Taxonomy" id="61616"/>
    <lineage>
        <taxon>Eukaryota</taxon>
        <taxon>Metazoa</taxon>
        <taxon>Chordata</taxon>
        <taxon>Craniata</taxon>
        <taxon>Vertebrata</taxon>
        <taxon>Euteleostomi</taxon>
        <taxon>Amphibia</taxon>
        <taxon>Batrachia</taxon>
        <taxon>Anura</taxon>
        <taxon>Pelobatoidea</taxon>
        <taxon>Pelobatidae</taxon>
        <taxon>Pelobates</taxon>
    </lineage>
</organism>
<proteinExistence type="predicted"/>
<gene>
    <name evidence="2" type="ORF">PECUL_23A008187</name>
</gene>